<proteinExistence type="predicted"/>
<dbReference type="EMBL" id="KB469297">
    <property type="protein sequence ID" value="EPQ59778.1"/>
    <property type="molecule type" value="Genomic_DNA"/>
</dbReference>
<dbReference type="KEGG" id="gtr:GLOTRDRAFT_126075"/>
<organism evidence="2 3">
    <name type="scientific">Gloeophyllum trabeum (strain ATCC 11539 / FP-39264 / Madison 617)</name>
    <name type="common">Brown rot fungus</name>
    <dbReference type="NCBI Taxonomy" id="670483"/>
    <lineage>
        <taxon>Eukaryota</taxon>
        <taxon>Fungi</taxon>
        <taxon>Dikarya</taxon>
        <taxon>Basidiomycota</taxon>
        <taxon>Agaricomycotina</taxon>
        <taxon>Agaricomycetes</taxon>
        <taxon>Gloeophyllales</taxon>
        <taxon>Gloeophyllaceae</taxon>
        <taxon>Gloeophyllum</taxon>
    </lineage>
</organism>
<name>S7QKK0_GLOTA</name>
<feature type="region of interest" description="Disordered" evidence="1">
    <location>
        <begin position="1"/>
        <end position="45"/>
    </location>
</feature>
<dbReference type="HOGENOM" id="CLU_906294_0_0_1"/>
<evidence type="ECO:0000256" key="1">
    <source>
        <dbReference type="SAM" id="MobiDB-lite"/>
    </source>
</evidence>
<dbReference type="GeneID" id="19301324"/>
<dbReference type="AlphaFoldDB" id="S7QKK0"/>
<dbReference type="Proteomes" id="UP000030669">
    <property type="component" value="Unassembled WGS sequence"/>
</dbReference>
<protein>
    <submittedName>
        <fullName evidence="2">Uncharacterized protein</fullName>
    </submittedName>
</protein>
<dbReference type="RefSeq" id="XP_007862671.1">
    <property type="nucleotide sequence ID" value="XM_007864480.1"/>
</dbReference>
<evidence type="ECO:0000313" key="3">
    <source>
        <dbReference type="Proteomes" id="UP000030669"/>
    </source>
</evidence>
<feature type="compositionally biased region" description="Polar residues" evidence="1">
    <location>
        <begin position="15"/>
        <end position="44"/>
    </location>
</feature>
<sequence length="307" mass="34371">MKFKGLGKKADKENATPTKVTDSTRNTLAEESSLGTRGQGQSTRATRRYACIYEAQRFDLPSPGLLDNSPRTRARGASSLPVEWGRTAMEQHCHRQRTVPGEDDGWEREMRDGLDSLQLQIKELDDRFLARRMSEGGEVQQCATISRNQREYVLPTPPYSPTEAIFPSVQGSGEPLSPSASPGTDREDLWDLILQFPPPPPLLNLPRHSLLSLGMAEPRPSGFVPESRGLQTPPMTPLADGHNPRRRKSFELESIDQLLLDPTAFQAPSHSRRPLMENPGRYNQRPRNQRSVTAGKENFPVQRRGQA</sequence>
<dbReference type="OrthoDB" id="10533180at2759"/>
<feature type="region of interest" description="Disordered" evidence="1">
    <location>
        <begin position="261"/>
        <end position="307"/>
    </location>
</feature>
<keyword evidence="3" id="KW-1185">Reference proteome</keyword>
<reference evidence="2 3" key="1">
    <citation type="journal article" date="2012" name="Science">
        <title>The Paleozoic origin of enzymatic lignin decomposition reconstructed from 31 fungal genomes.</title>
        <authorList>
            <person name="Floudas D."/>
            <person name="Binder M."/>
            <person name="Riley R."/>
            <person name="Barry K."/>
            <person name="Blanchette R.A."/>
            <person name="Henrissat B."/>
            <person name="Martinez A.T."/>
            <person name="Otillar R."/>
            <person name="Spatafora J.W."/>
            <person name="Yadav J.S."/>
            <person name="Aerts A."/>
            <person name="Benoit I."/>
            <person name="Boyd A."/>
            <person name="Carlson A."/>
            <person name="Copeland A."/>
            <person name="Coutinho P.M."/>
            <person name="de Vries R.P."/>
            <person name="Ferreira P."/>
            <person name="Findley K."/>
            <person name="Foster B."/>
            <person name="Gaskell J."/>
            <person name="Glotzer D."/>
            <person name="Gorecki P."/>
            <person name="Heitman J."/>
            <person name="Hesse C."/>
            <person name="Hori C."/>
            <person name="Igarashi K."/>
            <person name="Jurgens J.A."/>
            <person name="Kallen N."/>
            <person name="Kersten P."/>
            <person name="Kohler A."/>
            <person name="Kuees U."/>
            <person name="Kumar T.K.A."/>
            <person name="Kuo A."/>
            <person name="LaButti K."/>
            <person name="Larrondo L.F."/>
            <person name="Lindquist E."/>
            <person name="Ling A."/>
            <person name="Lombard V."/>
            <person name="Lucas S."/>
            <person name="Lundell T."/>
            <person name="Martin R."/>
            <person name="McLaughlin D.J."/>
            <person name="Morgenstern I."/>
            <person name="Morin E."/>
            <person name="Murat C."/>
            <person name="Nagy L.G."/>
            <person name="Nolan M."/>
            <person name="Ohm R.A."/>
            <person name="Patyshakuliyeva A."/>
            <person name="Rokas A."/>
            <person name="Ruiz-Duenas F.J."/>
            <person name="Sabat G."/>
            <person name="Salamov A."/>
            <person name="Samejima M."/>
            <person name="Schmutz J."/>
            <person name="Slot J.C."/>
            <person name="St John F."/>
            <person name="Stenlid J."/>
            <person name="Sun H."/>
            <person name="Sun S."/>
            <person name="Syed K."/>
            <person name="Tsang A."/>
            <person name="Wiebenga A."/>
            <person name="Young D."/>
            <person name="Pisabarro A."/>
            <person name="Eastwood D.C."/>
            <person name="Martin F."/>
            <person name="Cullen D."/>
            <person name="Grigoriev I.V."/>
            <person name="Hibbett D.S."/>
        </authorList>
    </citation>
    <scope>NUCLEOTIDE SEQUENCE [LARGE SCALE GENOMIC DNA]</scope>
    <source>
        <strain evidence="2 3">ATCC 11539</strain>
    </source>
</reference>
<feature type="region of interest" description="Disordered" evidence="1">
    <location>
        <begin position="221"/>
        <end position="245"/>
    </location>
</feature>
<accession>S7QKK0</accession>
<gene>
    <name evidence="2" type="ORF">GLOTRDRAFT_126075</name>
</gene>
<evidence type="ECO:0000313" key="2">
    <source>
        <dbReference type="EMBL" id="EPQ59778.1"/>
    </source>
</evidence>